<dbReference type="InterPro" id="IPR015813">
    <property type="entry name" value="Pyrv/PenolPyrv_kinase-like_dom"/>
</dbReference>
<feature type="domain" description="Phosphotransferase system enzyme I N-terminal" evidence="23">
    <location>
        <begin position="6"/>
        <end position="129"/>
    </location>
</feature>
<keyword evidence="12 17" id="KW-0598">Phosphotransferase system</keyword>
<feature type="binding site" evidence="19">
    <location>
        <position position="301"/>
    </location>
    <ligand>
        <name>phosphoenolpyruvate</name>
        <dbReference type="ChEBI" id="CHEBI:58702"/>
    </ligand>
</feature>
<dbReference type="InterPro" id="IPR018274">
    <property type="entry name" value="PEP_util_AS"/>
</dbReference>
<evidence type="ECO:0000256" key="9">
    <source>
        <dbReference type="ARBA" id="ARBA00022490"/>
    </source>
</evidence>
<feature type="active site" description="Proton donor" evidence="18">
    <location>
        <position position="506"/>
    </location>
</feature>
<dbReference type="PROSITE" id="PS00742">
    <property type="entry name" value="PEP_ENZYMES_2"/>
    <property type="match status" value="1"/>
</dbReference>
<comment type="caution">
    <text evidence="24">The sequence shown here is derived from an EMBL/GenBank/DDBJ whole genome shotgun (WGS) entry which is preliminary data.</text>
</comment>
<organism evidence="24 25">
    <name type="scientific">Sulfurirhabdus autotrophica</name>
    <dbReference type="NCBI Taxonomy" id="1706046"/>
    <lineage>
        <taxon>Bacteria</taxon>
        <taxon>Pseudomonadati</taxon>
        <taxon>Pseudomonadota</taxon>
        <taxon>Betaproteobacteria</taxon>
        <taxon>Nitrosomonadales</taxon>
        <taxon>Sulfuricellaceae</taxon>
        <taxon>Sulfurirhabdus</taxon>
    </lineage>
</organism>
<evidence type="ECO:0000256" key="1">
    <source>
        <dbReference type="ARBA" id="ARBA00000683"/>
    </source>
</evidence>
<dbReference type="GO" id="GO:0008965">
    <property type="term" value="F:phosphoenolpyruvate-protein phosphotransferase activity"/>
    <property type="evidence" value="ECO:0007669"/>
    <property type="project" value="UniProtKB-EC"/>
</dbReference>
<name>A0A4R3Y9C0_9PROT</name>
<evidence type="ECO:0000256" key="14">
    <source>
        <dbReference type="ARBA" id="ARBA00022777"/>
    </source>
</evidence>
<dbReference type="InterPro" id="IPR024692">
    <property type="entry name" value="PTS_EI"/>
</dbReference>
<feature type="binding site" evidence="19">
    <location>
        <position position="469"/>
    </location>
    <ligand>
        <name>phosphoenolpyruvate</name>
        <dbReference type="ChEBI" id="CHEBI:58702"/>
    </ligand>
</feature>
<evidence type="ECO:0000256" key="6">
    <source>
        <dbReference type="ARBA" id="ARBA00012232"/>
    </source>
</evidence>
<dbReference type="InterPro" id="IPR050499">
    <property type="entry name" value="PEP-utilizing_PTS_enzyme"/>
</dbReference>
<evidence type="ECO:0000256" key="18">
    <source>
        <dbReference type="PIRSR" id="PIRSR000732-1"/>
    </source>
</evidence>
<dbReference type="Gene3D" id="3.50.30.10">
    <property type="entry name" value="Phosphohistidine domain"/>
    <property type="match status" value="1"/>
</dbReference>
<dbReference type="RefSeq" id="WP_124945813.1">
    <property type="nucleotide sequence ID" value="NZ_BHVT01000019.1"/>
</dbReference>
<dbReference type="EC" id="2.7.3.9" evidence="6 17"/>
<dbReference type="InterPro" id="IPR023151">
    <property type="entry name" value="PEP_util_CS"/>
</dbReference>
<evidence type="ECO:0000259" key="21">
    <source>
        <dbReference type="Pfam" id="PF00391"/>
    </source>
</evidence>
<evidence type="ECO:0000256" key="12">
    <source>
        <dbReference type="ARBA" id="ARBA00022683"/>
    </source>
</evidence>
<keyword evidence="25" id="KW-1185">Reference proteome</keyword>
<dbReference type="SUPFAM" id="SSF47831">
    <property type="entry name" value="Enzyme I of the PEP:sugar phosphotransferase system HPr-binding (sub)domain"/>
    <property type="match status" value="1"/>
</dbReference>
<keyword evidence="24" id="KW-0670">Pyruvate</keyword>
<reference evidence="24 25" key="1">
    <citation type="submission" date="2019-03" db="EMBL/GenBank/DDBJ databases">
        <title>Genomic Encyclopedia of Type Strains, Phase IV (KMG-IV): sequencing the most valuable type-strain genomes for metagenomic binning, comparative biology and taxonomic classification.</title>
        <authorList>
            <person name="Goeker M."/>
        </authorList>
    </citation>
    <scope>NUCLEOTIDE SEQUENCE [LARGE SCALE GENOMIC DNA]</scope>
    <source>
        <strain evidence="24 25">DSM 100309</strain>
    </source>
</reference>
<evidence type="ECO:0000256" key="10">
    <source>
        <dbReference type="ARBA" id="ARBA00022597"/>
    </source>
</evidence>
<evidence type="ECO:0000256" key="20">
    <source>
        <dbReference type="PIRSR" id="PIRSR000732-3"/>
    </source>
</evidence>
<evidence type="ECO:0000256" key="5">
    <source>
        <dbReference type="ARBA" id="ARBA00007837"/>
    </source>
</evidence>
<evidence type="ECO:0000256" key="13">
    <source>
        <dbReference type="ARBA" id="ARBA00022723"/>
    </source>
</evidence>
<dbReference type="Proteomes" id="UP000295367">
    <property type="component" value="Unassembled WGS sequence"/>
</dbReference>
<evidence type="ECO:0000256" key="8">
    <source>
        <dbReference type="ARBA" id="ARBA00022448"/>
    </source>
</evidence>
<dbReference type="GO" id="GO:0005737">
    <property type="term" value="C:cytoplasm"/>
    <property type="evidence" value="ECO:0007669"/>
    <property type="project" value="UniProtKB-SubCell"/>
</dbReference>
<evidence type="ECO:0000256" key="16">
    <source>
        <dbReference type="ARBA" id="ARBA00033235"/>
    </source>
</evidence>
<evidence type="ECO:0000256" key="7">
    <source>
        <dbReference type="ARBA" id="ARBA00016544"/>
    </source>
</evidence>
<keyword evidence="8 17" id="KW-0813">Transport</keyword>
<keyword evidence="11 17" id="KW-0808">Transferase</keyword>
<comment type="catalytic activity">
    <reaction evidence="1 17">
        <text>L-histidyl-[protein] + phosphoenolpyruvate = N(pros)-phospho-L-histidyl-[protein] + pyruvate</text>
        <dbReference type="Rhea" id="RHEA:23880"/>
        <dbReference type="Rhea" id="RHEA-COMP:9745"/>
        <dbReference type="Rhea" id="RHEA-COMP:9746"/>
        <dbReference type="ChEBI" id="CHEBI:15361"/>
        <dbReference type="ChEBI" id="CHEBI:29979"/>
        <dbReference type="ChEBI" id="CHEBI:58702"/>
        <dbReference type="ChEBI" id="CHEBI:64837"/>
        <dbReference type="EC" id="2.7.3.9"/>
    </reaction>
</comment>
<dbReference type="InterPro" id="IPR040442">
    <property type="entry name" value="Pyrv_kinase-like_dom_sf"/>
</dbReference>
<dbReference type="InterPro" id="IPR008731">
    <property type="entry name" value="PTS_EIN"/>
</dbReference>
<dbReference type="GO" id="GO:0016301">
    <property type="term" value="F:kinase activity"/>
    <property type="evidence" value="ECO:0007669"/>
    <property type="project" value="UniProtKB-KW"/>
</dbReference>
<dbReference type="EMBL" id="SMCO01000004">
    <property type="protein sequence ID" value="TCV88191.1"/>
    <property type="molecule type" value="Genomic_DNA"/>
</dbReference>
<dbReference type="PANTHER" id="PTHR46244:SF3">
    <property type="entry name" value="PHOSPHOENOLPYRUVATE-PROTEIN PHOSPHOTRANSFERASE"/>
    <property type="match status" value="1"/>
</dbReference>
<dbReference type="Gene3D" id="1.10.274.10">
    <property type="entry name" value="PtsI, HPr-binding domain"/>
    <property type="match status" value="1"/>
</dbReference>
<dbReference type="GO" id="GO:0046872">
    <property type="term" value="F:metal ion binding"/>
    <property type="evidence" value="ECO:0007669"/>
    <property type="project" value="UniProtKB-KW"/>
</dbReference>
<feature type="binding site" evidence="19">
    <location>
        <begin position="458"/>
        <end position="459"/>
    </location>
    <ligand>
        <name>phosphoenolpyruvate</name>
        <dbReference type="ChEBI" id="CHEBI:58702"/>
    </ligand>
</feature>
<feature type="domain" description="PEP-utilising enzyme C-terminal" evidence="22">
    <location>
        <begin position="256"/>
        <end position="544"/>
    </location>
</feature>
<evidence type="ECO:0000256" key="17">
    <source>
        <dbReference type="PIRNR" id="PIRNR000732"/>
    </source>
</evidence>
<dbReference type="GO" id="GO:0009401">
    <property type="term" value="P:phosphoenolpyruvate-dependent sugar phosphotransferase system"/>
    <property type="evidence" value="ECO:0007669"/>
    <property type="project" value="UniProtKB-KW"/>
</dbReference>
<evidence type="ECO:0000256" key="19">
    <source>
        <dbReference type="PIRSR" id="PIRSR000732-2"/>
    </source>
</evidence>
<evidence type="ECO:0000256" key="11">
    <source>
        <dbReference type="ARBA" id="ARBA00022679"/>
    </source>
</evidence>
<dbReference type="InterPro" id="IPR036618">
    <property type="entry name" value="PtsI_HPr-bd_sf"/>
</dbReference>
<gene>
    <name evidence="24" type="ORF">EDC63_104148</name>
</gene>
<dbReference type="SUPFAM" id="SSF51621">
    <property type="entry name" value="Phosphoenolpyruvate/pyruvate domain"/>
    <property type="match status" value="1"/>
</dbReference>
<dbReference type="InterPro" id="IPR000121">
    <property type="entry name" value="PEP_util_C"/>
</dbReference>
<dbReference type="InterPro" id="IPR006318">
    <property type="entry name" value="PTS_EI-like"/>
</dbReference>
<evidence type="ECO:0000313" key="24">
    <source>
        <dbReference type="EMBL" id="TCV88191.1"/>
    </source>
</evidence>
<feature type="domain" description="PEP-utilising enzyme mobile" evidence="21">
    <location>
        <begin position="159"/>
        <end position="230"/>
    </location>
</feature>
<dbReference type="PANTHER" id="PTHR46244">
    <property type="entry name" value="PHOSPHOENOLPYRUVATE-PROTEIN PHOSPHOTRANSFERASE"/>
    <property type="match status" value="1"/>
</dbReference>
<comment type="function">
    <text evidence="3 17">General (non sugar-specific) component of the phosphoenolpyruvate-dependent sugar phosphotransferase system (sugar PTS). This major carbohydrate active-transport system catalyzes the phosphorylation of incoming sugar substrates concomitantly with their translocation across the cell membrane. Enzyme I transfers the phosphoryl group from phosphoenolpyruvate (PEP) to the phosphoryl carrier protein (HPr).</text>
</comment>
<feature type="binding site" evidence="20">
    <location>
        <position position="435"/>
    </location>
    <ligand>
        <name>Mg(2+)</name>
        <dbReference type="ChEBI" id="CHEBI:18420"/>
    </ligand>
</feature>
<dbReference type="Pfam" id="PF05524">
    <property type="entry name" value="PEP-utilisers_N"/>
    <property type="match status" value="1"/>
</dbReference>
<dbReference type="PIRSF" id="PIRSF000732">
    <property type="entry name" value="PTS_enzyme_I"/>
    <property type="match status" value="1"/>
</dbReference>
<dbReference type="Pfam" id="PF00391">
    <property type="entry name" value="PEP-utilizers"/>
    <property type="match status" value="1"/>
</dbReference>
<dbReference type="PRINTS" id="PR01736">
    <property type="entry name" value="PHPHTRNFRASE"/>
</dbReference>
<keyword evidence="13 17" id="KW-0479">Metal-binding</keyword>
<evidence type="ECO:0000256" key="2">
    <source>
        <dbReference type="ARBA" id="ARBA00001946"/>
    </source>
</evidence>
<dbReference type="AlphaFoldDB" id="A0A4R3Y9C0"/>
<feature type="active site" description="Tele-phosphohistidine intermediate" evidence="18">
    <location>
        <position position="194"/>
    </location>
</feature>
<dbReference type="OrthoDB" id="9765468at2"/>
<keyword evidence="14 17" id="KW-0418">Kinase</keyword>
<dbReference type="SUPFAM" id="SSF52009">
    <property type="entry name" value="Phosphohistidine domain"/>
    <property type="match status" value="1"/>
</dbReference>
<dbReference type="Pfam" id="PF02896">
    <property type="entry name" value="PEP-utilizers_C"/>
    <property type="match status" value="1"/>
</dbReference>
<evidence type="ECO:0000256" key="3">
    <source>
        <dbReference type="ARBA" id="ARBA00002728"/>
    </source>
</evidence>
<proteinExistence type="inferred from homology"/>
<comment type="cofactor">
    <cofactor evidence="2 17 20">
        <name>Mg(2+)</name>
        <dbReference type="ChEBI" id="CHEBI:18420"/>
    </cofactor>
</comment>
<protein>
    <recommendedName>
        <fullName evidence="7 17">Phosphoenolpyruvate-protein phosphotransferase</fullName>
        <ecNumber evidence="6 17">2.7.3.9</ecNumber>
    </recommendedName>
    <alternativeName>
        <fullName evidence="16 17">Phosphotransferase system, enzyme I</fullName>
    </alternativeName>
</protein>
<dbReference type="Gene3D" id="3.20.20.60">
    <property type="entry name" value="Phosphoenolpyruvate-binding domains"/>
    <property type="match status" value="1"/>
</dbReference>
<feature type="binding site" evidence="19">
    <location>
        <position position="337"/>
    </location>
    <ligand>
        <name>phosphoenolpyruvate</name>
        <dbReference type="ChEBI" id="CHEBI:58702"/>
    </ligand>
</feature>
<dbReference type="InterPro" id="IPR008279">
    <property type="entry name" value="PEP-util_enz_mobile_dom"/>
</dbReference>
<evidence type="ECO:0000256" key="15">
    <source>
        <dbReference type="ARBA" id="ARBA00022842"/>
    </source>
</evidence>
<feature type="binding site" evidence="20">
    <location>
        <position position="459"/>
    </location>
    <ligand>
        <name>Mg(2+)</name>
        <dbReference type="ChEBI" id="CHEBI:18420"/>
    </ligand>
</feature>
<comment type="similarity">
    <text evidence="5 17">Belongs to the PEP-utilizing enzyme family.</text>
</comment>
<keyword evidence="9 17" id="KW-0963">Cytoplasm</keyword>
<evidence type="ECO:0000313" key="25">
    <source>
        <dbReference type="Proteomes" id="UP000295367"/>
    </source>
</evidence>
<keyword evidence="15 17" id="KW-0460">Magnesium</keyword>
<accession>A0A4R3Y9C0</accession>
<evidence type="ECO:0000259" key="22">
    <source>
        <dbReference type="Pfam" id="PF02896"/>
    </source>
</evidence>
<dbReference type="NCBIfam" id="TIGR01417">
    <property type="entry name" value="PTS_I_fam"/>
    <property type="match status" value="1"/>
</dbReference>
<comment type="subcellular location">
    <subcellularLocation>
        <location evidence="4 17">Cytoplasm</location>
    </subcellularLocation>
</comment>
<sequence>MSFTVHGTGVSGGIAIGYAHLVSQVALEVAHYVLPKQNIGEEVARFDAAIETTRLEMEALREHIPANAPAEFDAFLDMHLMILNDSTLCEAPKELIKSQQCNAEWALKQQMDSLLAQFEEIEDSYLRERKADVIQVVERVLKALLGHPSHANVSVSPEQSSILVAHDLSPADMILFKRHQFAAFITDVGGTTSHTAIVARSLNIPSVMALHHARQIIREQELLIVDGAQGVIIVNPDKHVLAEYKLRQNQYDLEKQKLKRLKTARATTLDGTQIELQANIELPQDITKVREAGATGIGLFRSEFLFLNRDDLPDEEEQFLAYRKVAEDMKGLPVTIRTLDLGADKQLNGATSSGTNPALGLRAIRLCLAEPQMFHTQLRAILRASHYGNVQILIPMLSNLSELYQSLHLIEHAKQNLANTNIPFNAAIKIGGMIEIPAAALAAQAFARKLDFLSIGTNDLIQYTLAIDRTDDSVAHLYDPLHPAILQLLAHTIRSADKAGIPVSVCGEMAGDATLTRLMLGLGLRIFSMHPTHLPSVKQNILKTSLPDLTILVNKMLKTDESDRMYSLLHKLNA</sequence>
<dbReference type="InterPro" id="IPR036637">
    <property type="entry name" value="Phosphohistidine_dom_sf"/>
</dbReference>
<evidence type="ECO:0000259" key="23">
    <source>
        <dbReference type="Pfam" id="PF05524"/>
    </source>
</evidence>
<dbReference type="PROSITE" id="PS00370">
    <property type="entry name" value="PEP_ENZYMES_PHOS_SITE"/>
    <property type="match status" value="1"/>
</dbReference>
<keyword evidence="10 17" id="KW-0762">Sugar transport</keyword>
<evidence type="ECO:0000256" key="4">
    <source>
        <dbReference type="ARBA" id="ARBA00004496"/>
    </source>
</evidence>